<protein>
    <submittedName>
        <fullName evidence="1">Uncharacterized protein family UPF0150</fullName>
    </submittedName>
</protein>
<organism evidence="1 2">
    <name type="scientific">Cyanobacterium stanieri (strain ATCC 29140 / PCC 7202)</name>
    <dbReference type="NCBI Taxonomy" id="292563"/>
    <lineage>
        <taxon>Bacteria</taxon>
        <taxon>Bacillati</taxon>
        <taxon>Cyanobacteriota</taxon>
        <taxon>Cyanophyceae</taxon>
        <taxon>Oscillatoriophycideae</taxon>
        <taxon>Chroococcales</taxon>
        <taxon>Geminocystaceae</taxon>
        <taxon>Cyanobacterium</taxon>
    </lineage>
</organism>
<evidence type="ECO:0000313" key="1">
    <source>
        <dbReference type="EMBL" id="AFZ48020.1"/>
    </source>
</evidence>
<dbReference type="SUPFAM" id="SSF143100">
    <property type="entry name" value="TTHA1013/TTHA0281-like"/>
    <property type="match status" value="1"/>
</dbReference>
<dbReference type="AlphaFoldDB" id="K9YNM3"/>
<dbReference type="Proteomes" id="UP000010483">
    <property type="component" value="Chromosome"/>
</dbReference>
<dbReference type="BioCyc" id="CSTA292563:G1353-2074-MONOMER"/>
<dbReference type="HOGENOM" id="CLU_114047_10_1_3"/>
<proteinExistence type="predicted"/>
<dbReference type="EMBL" id="CP003940">
    <property type="protein sequence ID" value="AFZ48020.1"/>
    <property type="molecule type" value="Genomic_DNA"/>
</dbReference>
<evidence type="ECO:0000313" key="2">
    <source>
        <dbReference type="Proteomes" id="UP000010483"/>
    </source>
</evidence>
<name>K9YNM3_CYASC</name>
<sequence>MNTKTLTVILYKEDDMYIAECVELGTIDQGESIEKAINNLKEATKLYLEECPFVETQPRLVTTMEVTYEELSYA</sequence>
<dbReference type="eggNOG" id="COG1598">
    <property type="taxonomic scope" value="Bacteria"/>
</dbReference>
<dbReference type="STRING" id="292563.Cyast_2070"/>
<keyword evidence="2" id="KW-1185">Reference proteome</keyword>
<accession>K9YNM3</accession>
<dbReference type="Gene3D" id="3.30.160.250">
    <property type="match status" value="1"/>
</dbReference>
<reference evidence="2" key="1">
    <citation type="journal article" date="2013" name="Proc. Natl. Acad. Sci. U.S.A.">
        <title>Improving the coverage of the cyanobacterial phylum using diversity-driven genome sequencing.</title>
        <authorList>
            <person name="Shih P.M."/>
            <person name="Wu D."/>
            <person name="Latifi A."/>
            <person name="Axen S.D."/>
            <person name="Fewer D.P."/>
            <person name="Talla E."/>
            <person name="Calteau A."/>
            <person name="Cai F."/>
            <person name="Tandeau de Marsac N."/>
            <person name="Rippka R."/>
            <person name="Herdman M."/>
            <person name="Sivonen K."/>
            <person name="Coursin T."/>
            <person name="Laurent T."/>
            <person name="Goodwin L."/>
            <person name="Nolan M."/>
            <person name="Davenport K.W."/>
            <person name="Han C.S."/>
            <person name="Rubin E.M."/>
            <person name="Eisen J.A."/>
            <person name="Woyke T."/>
            <person name="Gugger M."/>
            <person name="Kerfeld C.A."/>
        </authorList>
    </citation>
    <scope>NUCLEOTIDE SEQUENCE [LARGE SCALE GENOMIC DNA]</scope>
    <source>
        <strain evidence="2">ATCC 29140 / PCC 7202</strain>
    </source>
</reference>
<dbReference type="KEGG" id="csn:Cyast_2070"/>
<gene>
    <name evidence="1" type="ordered locus">Cyast_2070</name>
</gene>
<dbReference type="InterPro" id="IPR035069">
    <property type="entry name" value="TTHA1013/TTHA0281-like"/>
</dbReference>